<dbReference type="RefSeq" id="WP_378961105.1">
    <property type="nucleotide sequence ID" value="NZ_JBHRXC010000001.1"/>
</dbReference>
<evidence type="ECO:0000313" key="1">
    <source>
        <dbReference type="EMBL" id="MFC4197548.1"/>
    </source>
</evidence>
<dbReference type="InterPro" id="IPR036291">
    <property type="entry name" value="NAD(P)-bd_dom_sf"/>
</dbReference>
<accession>A0ABV8NNY7</accession>
<name>A0ABV8NNY7_9SPHI</name>
<proteinExistence type="predicted"/>
<gene>
    <name evidence="1" type="ORF">ACFOUY_12655</name>
</gene>
<protein>
    <submittedName>
        <fullName evidence="1">Nucleoside-diphosphate sugar epimerase</fullName>
    </submittedName>
</protein>
<dbReference type="EMBL" id="JBHSBY010000120">
    <property type="protein sequence ID" value="MFC4197548.1"/>
    <property type="molecule type" value="Genomic_DNA"/>
</dbReference>
<dbReference type="Proteomes" id="UP001595792">
    <property type="component" value="Unassembled WGS sequence"/>
</dbReference>
<dbReference type="PANTHER" id="PTHR14097:SF8">
    <property type="entry name" value="NAD(P)-BINDING DOMAIN-CONTAINING PROTEIN"/>
    <property type="match status" value="1"/>
</dbReference>
<comment type="caution">
    <text evidence="1">The sequence shown here is derived from an EMBL/GenBank/DDBJ whole genome shotgun (WGS) entry which is preliminary data.</text>
</comment>
<dbReference type="PANTHER" id="PTHR14097">
    <property type="entry name" value="OXIDOREDUCTASE HTATIP2"/>
    <property type="match status" value="1"/>
</dbReference>
<dbReference type="Gene3D" id="3.40.50.720">
    <property type="entry name" value="NAD(P)-binding Rossmann-like Domain"/>
    <property type="match status" value="1"/>
</dbReference>
<organism evidence="1 2">
    <name type="scientific">Pedobacter jamesrossensis</name>
    <dbReference type="NCBI Taxonomy" id="1908238"/>
    <lineage>
        <taxon>Bacteria</taxon>
        <taxon>Pseudomonadati</taxon>
        <taxon>Bacteroidota</taxon>
        <taxon>Sphingobacteriia</taxon>
        <taxon>Sphingobacteriales</taxon>
        <taxon>Sphingobacteriaceae</taxon>
        <taxon>Pedobacter</taxon>
    </lineage>
</organism>
<evidence type="ECO:0000313" key="2">
    <source>
        <dbReference type="Proteomes" id="UP001595792"/>
    </source>
</evidence>
<keyword evidence="2" id="KW-1185">Reference proteome</keyword>
<sequence>MKVIITGTTGMVGEGVLLECLQNSEVSQLLSISRKPCGIKNPKLTELLVPDFFEIENYAENLKGYDACFYCAGKSSAGISEAEYTKMTFDMTIHFANVLKKLNPNITFNLVSGYHTDNTEKGNVMWARVKGKTENELTKIFSEKAFHFRPALMKPTKRQQNFYGYNRIAHKIFYPVLSIFFPACTIEEIGKAMINTATKGYSKNILEVNDIKEAAKK</sequence>
<reference evidence="2" key="1">
    <citation type="journal article" date="2019" name="Int. J. Syst. Evol. Microbiol.">
        <title>The Global Catalogue of Microorganisms (GCM) 10K type strain sequencing project: providing services to taxonomists for standard genome sequencing and annotation.</title>
        <authorList>
            <consortium name="The Broad Institute Genomics Platform"/>
            <consortium name="The Broad Institute Genome Sequencing Center for Infectious Disease"/>
            <person name="Wu L."/>
            <person name="Ma J."/>
        </authorList>
    </citation>
    <scope>NUCLEOTIDE SEQUENCE [LARGE SCALE GENOMIC DNA]</scope>
    <source>
        <strain evidence="2">CCM 8689</strain>
    </source>
</reference>
<dbReference type="SUPFAM" id="SSF51735">
    <property type="entry name" value="NAD(P)-binding Rossmann-fold domains"/>
    <property type="match status" value="1"/>
</dbReference>